<name>A0A0L6W0N3_9FIRM</name>
<reference evidence="10" key="1">
    <citation type="submission" date="2015-07" db="EMBL/GenBank/DDBJ databases">
        <title>Complete Genome of Thermincola ferriacetica strain Z-0001T.</title>
        <authorList>
            <person name="Lusk B."/>
            <person name="Badalamenti J.P."/>
            <person name="Parameswaran P."/>
            <person name="Bond D.R."/>
            <person name="Torres C.I."/>
        </authorList>
    </citation>
    <scope>NUCLEOTIDE SEQUENCE [LARGE SCALE GENOMIC DNA]</scope>
    <source>
        <strain evidence="10">Z-0001</strain>
    </source>
</reference>
<dbReference type="Gene3D" id="3.40.50.300">
    <property type="entry name" value="P-loop containing nucleotide triphosphate hydrolases"/>
    <property type="match status" value="1"/>
</dbReference>
<dbReference type="SMART" id="SM00220">
    <property type="entry name" value="S_TKc"/>
    <property type="match status" value="1"/>
</dbReference>
<dbReference type="InterPro" id="IPR008271">
    <property type="entry name" value="Ser/Thr_kinase_AS"/>
</dbReference>
<feature type="domain" description="Protein kinase" evidence="8">
    <location>
        <begin position="12"/>
        <end position="256"/>
    </location>
</feature>
<dbReference type="CDD" id="cd01983">
    <property type="entry name" value="SIMIBI"/>
    <property type="match status" value="1"/>
</dbReference>
<dbReference type="GO" id="GO:0004674">
    <property type="term" value="F:protein serine/threonine kinase activity"/>
    <property type="evidence" value="ECO:0007669"/>
    <property type="project" value="UniProtKB-KW"/>
</dbReference>
<dbReference type="Proteomes" id="UP000037175">
    <property type="component" value="Unassembled WGS sequence"/>
</dbReference>
<dbReference type="PROSITE" id="PS00108">
    <property type="entry name" value="PROTEIN_KINASE_ST"/>
    <property type="match status" value="1"/>
</dbReference>
<evidence type="ECO:0000256" key="5">
    <source>
        <dbReference type="ARBA" id="ARBA00022777"/>
    </source>
</evidence>
<comment type="caution">
    <text evidence="9">The sequence shown here is derived from an EMBL/GenBank/DDBJ whole genome shotgun (WGS) entry which is preliminary data.</text>
</comment>
<proteinExistence type="inferred from homology"/>
<dbReference type="PROSITE" id="PS50011">
    <property type="entry name" value="PROTEIN_KINASE_DOM"/>
    <property type="match status" value="1"/>
</dbReference>
<keyword evidence="6 7" id="KW-0067">ATP-binding</keyword>
<dbReference type="GO" id="GO:0005524">
    <property type="term" value="F:ATP binding"/>
    <property type="evidence" value="ECO:0007669"/>
    <property type="project" value="UniProtKB-UniRule"/>
</dbReference>
<dbReference type="PANTHER" id="PTHR43671">
    <property type="entry name" value="SERINE/THREONINE-PROTEIN KINASE NEK"/>
    <property type="match status" value="1"/>
</dbReference>
<dbReference type="CDD" id="cd14014">
    <property type="entry name" value="STKc_PknB_like"/>
    <property type="match status" value="1"/>
</dbReference>
<feature type="binding site" evidence="7">
    <location>
        <position position="41"/>
    </location>
    <ligand>
        <name>ATP</name>
        <dbReference type="ChEBI" id="CHEBI:30616"/>
    </ligand>
</feature>
<protein>
    <recommendedName>
        <fullName evidence="2">non-specific serine/threonine protein kinase</fullName>
        <ecNumber evidence="2">2.7.11.1</ecNumber>
    </recommendedName>
</protein>
<dbReference type="InterPro" id="IPR027417">
    <property type="entry name" value="P-loop_NTPase"/>
</dbReference>
<organism evidence="9 10">
    <name type="scientific">Thermincola ferriacetica</name>
    <dbReference type="NCBI Taxonomy" id="281456"/>
    <lineage>
        <taxon>Bacteria</taxon>
        <taxon>Bacillati</taxon>
        <taxon>Bacillota</taxon>
        <taxon>Clostridia</taxon>
        <taxon>Eubacteriales</taxon>
        <taxon>Thermincolaceae</taxon>
        <taxon>Thermincola</taxon>
    </lineage>
</organism>
<evidence type="ECO:0000259" key="8">
    <source>
        <dbReference type="PROSITE" id="PS50011"/>
    </source>
</evidence>
<evidence type="ECO:0000256" key="7">
    <source>
        <dbReference type="PROSITE-ProRule" id="PRU10141"/>
    </source>
</evidence>
<dbReference type="SUPFAM" id="SSF52540">
    <property type="entry name" value="P-loop containing nucleoside triphosphate hydrolases"/>
    <property type="match status" value="1"/>
</dbReference>
<comment type="similarity">
    <text evidence="1">Belongs to the protein kinase superfamily. NEK Ser/Thr protein kinase family. NIMA subfamily.</text>
</comment>
<dbReference type="Gene3D" id="1.10.510.10">
    <property type="entry name" value="Transferase(Phosphotransferase) domain 1"/>
    <property type="match status" value="1"/>
</dbReference>
<dbReference type="PANTHER" id="PTHR43671:SF13">
    <property type="entry name" value="SERINE_THREONINE-PROTEIN KINASE NEK2"/>
    <property type="match status" value="1"/>
</dbReference>
<gene>
    <name evidence="9" type="ORF">Tfer_2388</name>
</gene>
<dbReference type="InterPro" id="IPR050660">
    <property type="entry name" value="NEK_Ser/Thr_kinase"/>
</dbReference>
<evidence type="ECO:0000313" key="10">
    <source>
        <dbReference type="Proteomes" id="UP000037175"/>
    </source>
</evidence>
<dbReference type="InterPro" id="IPR011009">
    <property type="entry name" value="Kinase-like_dom_sf"/>
</dbReference>
<dbReference type="EC" id="2.7.11.1" evidence="2"/>
<dbReference type="AlphaFoldDB" id="A0A0L6W0N3"/>
<evidence type="ECO:0000256" key="6">
    <source>
        <dbReference type="ARBA" id="ARBA00022840"/>
    </source>
</evidence>
<keyword evidence="3" id="KW-0808">Transferase</keyword>
<keyword evidence="5 9" id="KW-0418">Kinase</keyword>
<dbReference type="InterPro" id="IPR000719">
    <property type="entry name" value="Prot_kinase_dom"/>
</dbReference>
<dbReference type="SUPFAM" id="SSF56112">
    <property type="entry name" value="Protein kinase-like (PK-like)"/>
    <property type="match status" value="1"/>
</dbReference>
<keyword evidence="9" id="KW-0723">Serine/threonine-protein kinase</keyword>
<accession>A0A0L6W0N3</accession>
<evidence type="ECO:0000256" key="2">
    <source>
        <dbReference type="ARBA" id="ARBA00012513"/>
    </source>
</evidence>
<sequence>MLKIGDLLEGKYQIIRLLGRGAWGSVYLAEHLKLGNYWAVKEIDLRKDTRVNLLAEPEILKKLNHRSLPRIIDIISFNNCIYIIEDYFEGTSLKELIGDRKFCTEENVIAWAKQLCEILIYLHGFNPPIIYRDMKPGNIIIDSEGNARLIDFGIAREYKQGQASDSTFIGTRGYAAPEQFSLGCQSDERTDIYGLGATLYHVLTGSSPNEPPYEMVPVRRLNRLLSKDIERIIQKCVQNDPAMRYQSAVELLEDLNKISSRQSNPLNSLFRGFAGQFNARARREIIVEKPFGTVVIAVGGTNRGVGCTHTAISISAFLAQMKYTVAAVELNDNPVFFTLQEKDTEGGLLPGAFRITGVDFYKRNIDLIEVLRAGYNYVVLDLGQLIRYEKQGVMVKHSRYDEVDRADLAVLVAGSAIWQLKDLAPYLKDCSLVTWRLLFKLPDDTLFEELKKELPCKIYANPCAPDPFNFCEQRRELLSNMLSEVLPKEKRKNPLVFWR</sequence>
<evidence type="ECO:0000256" key="4">
    <source>
        <dbReference type="ARBA" id="ARBA00022741"/>
    </source>
</evidence>
<dbReference type="PROSITE" id="PS00107">
    <property type="entry name" value="PROTEIN_KINASE_ATP"/>
    <property type="match status" value="1"/>
</dbReference>
<dbReference type="InterPro" id="IPR017441">
    <property type="entry name" value="Protein_kinase_ATP_BS"/>
</dbReference>
<keyword evidence="10" id="KW-1185">Reference proteome</keyword>
<evidence type="ECO:0000313" key="9">
    <source>
        <dbReference type="EMBL" id="KNZ69026.1"/>
    </source>
</evidence>
<dbReference type="EMBL" id="LGTE01000018">
    <property type="protein sequence ID" value="KNZ69026.1"/>
    <property type="molecule type" value="Genomic_DNA"/>
</dbReference>
<evidence type="ECO:0000256" key="3">
    <source>
        <dbReference type="ARBA" id="ARBA00022679"/>
    </source>
</evidence>
<keyword evidence="4 7" id="KW-0547">Nucleotide-binding</keyword>
<dbReference type="Pfam" id="PF00069">
    <property type="entry name" value="Pkinase"/>
    <property type="match status" value="1"/>
</dbReference>
<evidence type="ECO:0000256" key="1">
    <source>
        <dbReference type="ARBA" id="ARBA00010886"/>
    </source>
</evidence>
<dbReference type="RefSeq" id="WP_083436923.1">
    <property type="nucleotide sequence ID" value="NZ_LGTE01000018.1"/>
</dbReference>